<keyword evidence="3" id="KW-1140">T=1 icosahedral capsid protein</keyword>
<dbReference type="Gene3D" id="2.60.169.10">
    <property type="entry name" value="Microviridae F protein"/>
    <property type="match status" value="1"/>
</dbReference>
<evidence type="ECO:0000256" key="4">
    <source>
        <dbReference type="ARBA" id="ARBA00022561"/>
    </source>
</evidence>
<comment type="similarity">
    <text evidence="2">Belongs to the microviridae F protein family.</text>
</comment>
<dbReference type="GO" id="GO:0039615">
    <property type="term" value="C:T=1 icosahedral viral capsid"/>
    <property type="evidence" value="ECO:0007669"/>
    <property type="project" value="UniProtKB-KW"/>
</dbReference>
<dbReference type="Pfam" id="PF02305">
    <property type="entry name" value="Phage_F"/>
    <property type="match status" value="2"/>
</dbReference>
<protein>
    <submittedName>
        <fullName evidence="6">Major capsid protein</fullName>
    </submittedName>
</protein>
<dbReference type="InterPro" id="IPR016184">
    <property type="entry name" value="Capsid/spike_ssDNA_virus"/>
</dbReference>
<sequence length="617" mass="69561">MSNSIFKKPTITAQKGRNGFDVSRRRIFSCPCGMLLPVYDDFANPGDHYKLNSRSFIRTEAIETAAFIRLKHHVDWFFVPITQLYRFWNEFFNMTQDVDTSLMPANNHNFALPKADLFSLFRFENNSFFATHIQTGPSDGEVNLTVDEFGQPFIFNFRRLYDMFGFGTPDSTYAAFDGNLKFYNNLFKFLAYHRIFYSHYNNSVFFKNRPELFNVDKFYGGQDITSQTALFSEICSRIHYRPFHKDYFTNIQPAPTFNSNFVNSLIPSSTESFSSFIFNHDGTFRDGPENNTIYNEPGDGVNSTLGSLIALGSSSIGVGDLRTLFAYDKLMRITANSGSHYDEQVLAHFGYKMPKGISSEAYFLGSQDTDININEVVATASTGYDGAGSTIGDIAGKGFGSSNPSQDIDFTAPCHGLIMAISSIEPIPDYASRGCELQNRYLEPFDFYRPEFDNIGMVPLYNSFFTGNFVGNENSSQITGWTYRYSELKTKFDVVNESIWNTYRCSWAGTKQSLYGSPNNGSFNPSVSPSLFSLFFCPPQYTNDVFLIDVPTYTFEPGAAVNPNPAKYVSNGSNGTNFANSFNKANNVYKGDSFLVNLDMKSFKTSIMSVHSLPKFL</sequence>
<accession>A0A976R753</accession>
<dbReference type="SUPFAM" id="SSF88645">
    <property type="entry name" value="ssDNA viruses"/>
    <property type="match status" value="1"/>
</dbReference>
<keyword evidence="4" id="KW-0167">Capsid protein</keyword>
<evidence type="ECO:0000256" key="3">
    <source>
        <dbReference type="ARBA" id="ARBA00022431"/>
    </source>
</evidence>
<dbReference type="InterPro" id="IPR037002">
    <property type="entry name" value="Microviridae_protein_F_sf"/>
</dbReference>
<evidence type="ECO:0000256" key="5">
    <source>
        <dbReference type="ARBA" id="ARBA00022844"/>
    </source>
</evidence>
<proteinExistence type="inferred from homology"/>
<evidence type="ECO:0000256" key="1">
    <source>
        <dbReference type="ARBA" id="ARBA00004328"/>
    </source>
</evidence>
<dbReference type="EMBL" id="OM869592">
    <property type="protein sequence ID" value="UPW41414.1"/>
    <property type="molecule type" value="Genomic_DNA"/>
</dbReference>
<organism evidence="6">
    <name type="scientific">Dipodfec virus UA06Rod_5</name>
    <dbReference type="NCBI Taxonomy" id="2929325"/>
    <lineage>
        <taxon>Viruses</taxon>
        <taxon>Monodnaviria</taxon>
        <taxon>Sangervirae</taxon>
        <taxon>Phixviricota</taxon>
        <taxon>Malgrandaviricetes</taxon>
        <taxon>Petitvirales</taxon>
        <taxon>Microviridae</taxon>
    </lineage>
</organism>
<dbReference type="InterPro" id="IPR003514">
    <property type="entry name" value="Microviridae_protein_F"/>
</dbReference>
<keyword evidence="5" id="KW-0946">Virion</keyword>
<dbReference type="GO" id="GO:0005198">
    <property type="term" value="F:structural molecule activity"/>
    <property type="evidence" value="ECO:0007669"/>
    <property type="project" value="InterPro"/>
</dbReference>
<evidence type="ECO:0000256" key="2">
    <source>
        <dbReference type="ARBA" id="ARBA00009963"/>
    </source>
</evidence>
<reference evidence="6" key="1">
    <citation type="submission" date="2022-02" db="EMBL/GenBank/DDBJ databases">
        <title>Towards deciphering the DNA virus diversity associated with rodent species in the families Cricetidae and Heteromyidae.</title>
        <authorList>
            <person name="Lund M."/>
            <person name="Larsen B.B."/>
            <person name="Gryseels S."/>
            <person name="Kraberger S."/>
            <person name="Rowsey D.M."/>
            <person name="Steger L."/>
            <person name="Yule K.M."/>
            <person name="Upham N.S."/>
            <person name="Worobey M."/>
            <person name="Van Doorslaer K."/>
            <person name="Varsani A."/>
        </authorList>
    </citation>
    <scope>NUCLEOTIDE SEQUENCE</scope>
    <source>
        <strain evidence="6">UA06Rod_5</strain>
    </source>
</reference>
<comment type="subcellular location">
    <subcellularLocation>
        <location evidence="1">Virion</location>
    </subcellularLocation>
</comment>
<evidence type="ECO:0000313" key="6">
    <source>
        <dbReference type="EMBL" id="UPW41414.1"/>
    </source>
</evidence>
<name>A0A976R753_9VIRU</name>